<dbReference type="EMBL" id="CM055752">
    <property type="protein sequence ID" value="KAJ7992212.1"/>
    <property type="molecule type" value="Genomic_DNA"/>
</dbReference>
<accession>A0ACC2FLH4</accession>
<evidence type="ECO:0000313" key="1">
    <source>
        <dbReference type="EMBL" id="KAJ7992212.1"/>
    </source>
</evidence>
<sequence length="143" mass="15648">MLSREHEFKGARGRALDSKTHSRERQTVLKILSSTGVENRDATLISLGYISCRTLTVPPTRRSTTALHRPGGTFMTKPRPIKSLRALKELLWLVRSAAAAMPRRPRGLDVSRSPVTTVDAAPTTLTPPDKREASVTAINLPPG</sequence>
<evidence type="ECO:0000313" key="2">
    <source>
        <dbReference type="Proteomes" id="UP001157502"/>
    </source>
</evidence>
<proteinExistence type="predicted"/>
<comment type="caution">
    <text evidence="1">The sequence shown here is derived from an EMBL/GenBank/DDBJ whole genome shotgun (WGS) entry which is preliminary data.</text>
</comment>
<name>A0ACC2FLH4_DALPE</name>
<gene>
    <name evidence="1" type="ORF">DPEC_G00276180</name>
</gene>
<dbReference type="Proteomes" id="UP001157502">
    <property type="component" value="Chromosome 25"/>
</dbReference>
<reference evidence="1" key="1">
    <citation type="submission" date="2021-05" db="EMBL/GenBank/DDBJ databases">
        <authorList>
            <person name="Pan Q."/>
            <person name="Jouanno E."/>
            <person name="Zahm M."/>
            <person name="Klopp C."/>
            <person name="Cabau C."/>
            <person name="Louis A."/>
            <person name="Berthelot C."/>
            <person name="Parey E."/>
            <person name="Roest Crollius H."/>
            <person name="Montfort J."/>
            <person name="Robinson-Rechavi M."/>
            <person name="Bouchez O."/>
            <person name="Lampietro C."/>
            <person name="Lopez Roques C."/>
            <person name="Donnadieu C."/>
            <person name="Postlethwait J."/>
            <person name="Bobe J."/>
            <person name="Dillon D."/>
            <person name="Chandos A."/>
            <person name="von Hippel F."/>
            <person name="Guiguen Y."/>
        </authorList>
    </citation>
    <scope>NUCLEOTIDE SEQUENCE</scope>
    <source>
        <strain evidence="1">YG-Jan2019</strain>
    </source>
</reference>
<keyword evidence="2" id="KW-1185">Reference proteome</keyword>
<protein>
    <submittedName>
        <fullName evidence="1">Uncharacterized protein</fullName>
    </submittedName>
</protein>
<organism evidence="1 2">
    <name type="scientific">Dallia pectoralis</name>
    <name type="common">Alaska blackfish</name>
    <dbReference type="NCBI Taxonomy" id="75939"/>
    <lineage>
        <taxon>Eukaryota</taxon>
        <taxon>Metazoa</taxon>
        <taxon>Chordata</taxon>
        <taxon>Craniata</taxon>
        <taxon>Vertebrata</taxon>
        <taxon>Euteleostomi</taxon>
        <taxon>Actinopterygii</taxon>
        <taxon>Neopterygii</taxon>
        <taxon>Teleostei</taxon>
        <taxon>Protacanthopterygii</taxon>
        <taxon>Esociformes</taxon>
        <taxon>Umbridae</taxon>
        <taxon>Dallia</taxon>
    </lineage>
</organism>